<dbReference type="EMBL" id="CP043641">
    <property type="protein sequence ID" value="QNE36094.1"/>
    <property type="molecule type" value="Genomic_DNA"/>
</dbReference>
<gene>
    <name evidence="1" type="ORF">F1C12_13855</name>
</gene>
<evidence type="ECO:0000313" key="2">
    <source>
        <dbReference type="Proteomes" id="UP000515511"/>
    </source>
</evidence>
<dbReference type="InterPro" id="IPR024524">
    <property type="entry name" value="DUF3800"/>
</dbReference>
<dbReference type="RefSeq" id="WP_185275538.1">
    <property type="nucleotide sequence ID" value="NZ_CP043641.1"/>
</dbReference>
<evidence type="ECO:0000313" key="1">
    <source>
        <dbReference type="EMBL" id="QNE36094.1"/>
    </source>
</evidence>
<organism evidence="1 2">
    <name type="scientific">Leifsonia shinshuensis</name>
    <dbReference type="NCBI Taxonomy" id="150026"/>
    <lineage>
        <taxon>Bacteria</taxon>
        <taxon>Bacillati</taxon>
        <taxon>Actinomycetota</taxon>
        <taxon>Actinomycetes</taxon>
        <taxon>Micrococcales</taxon>
        <taxon>Microbacteriaceae</taxon>
        <taxon>Leifsonia</taxon>
    </lineage>
</organism>
<name>A0A7G6YC79_9MICO</name>
<dbReference type="KEGG" id="lse:F1C12_13855"/>
<dbReference type="AlphaFoldDB" id="A0A7G6YC79"/>
<dbReference type="Proteomes" id="UP000515511">
    <property type="component" value="Chromosome"/>
</dbReference>
<proteinExistence type="predicted"/>
<sequence>MHLCYVDDSGDPSRGKLLTALLVHDSEWTRVLDAWLSGRREIHRHFGVPKLAELHANKLFKGRGQFCESPVQEAAFTVRARAKAARIALSHLSERSRFDLVTIGAAERSPHVMYARFIAWLEDWAELHDTRVMIFYDGQHGVDETGMLDARERHELWERALRSSGPYREVHRSLELSTRRIVEDVVMQDSRYSQLIQAADLIAYGAYHTHRHAHPEVWGGSFQPSHAAIAAYMQTSEHWQADSDAGVHWLTTTQEPPA</sequence>
<reference evidence="2" key="1">
    <citation type="submission" date="2019-09" db="EMBL/GenBank/DDBJ databases">
        <title>Antimicrobial potential of Antarctic Bacteria.</title>
        <authorList>
            <person name="Benaud N."/>
            <person name="Edwards R.J."/>
            <person name="Ferrari B.C."/>
        </authorList>
    </citation>
    <scope>NUCLEOTIDE SEQUENCE [LARGE SCALE GENOMIC DNA]</scope>
    <source>
        <strain evidence="2">INR9</strain>
    </source>
</reference>
<accession>A0A7G6YC79</accession>
<dbReference type="Pfam" id="PF12686">
    <property type="entry name" value="DUF3800"/>
    <property type="match status" value="1"/>
</dbReference>
<protein>
    <submittedName>
        <fullName evidence="1">DUF3800 domain-containing protein</fullName>
    </submittedName>
</protein>